<dbReference type="InterPro" id="IPR007801">
    <property type="entry name" value="MbnB/TglH/ChrH"/>
</dbReference>
<accession>A0A944DKG7</accession>
<gene>
    <name evidence="2" type="ORF">J7E47_19180</name>
</gene>
<dbReference type="SUPFAM" id="SSF51658">
    <property type="entry name" value="Xylose isomerase-like"/>
    <property type="match status" value="1"/>
</dbReference>
<dbReference type="EMBL" id="JAGGOB010000042">
    <property type="protein sequence ID" value="MBT2330841.1"/>
    <property type="molecule type" value="Genomic_DNA"/>
</dbReference>
<evidence type="ECO:0000256" key="1">
    <source>
        <dbReference type="HAMAP-Rule" id="MF_00697"/>
    </source>
</evidence>
<reference evidence="2" key="1">
    <citation type="submission" date="2021-03" db="EMBL/GenBank/DDBJ databases">
        <title>Genomic analysis provides insights into the functional capacity of soil bacteria communities inhabiting an altitudinal gradient in the Atacama Desert.</title>
        <authorList>
            <person name="Gonzalez M."/>
            <person name="Maldonado J."/>
            <person name="Maza F."/>
            <person name="Hodar C."/>
            <person name="Cortes M."/>
            <person name="Palma R."/>
            <person name="Andreani C."/>
            <person name="Gaete A."/>
            <person name="Vasquez-Dean J."/>
            <person name="Acuna V."/>
            <person name="Aguado M."/>
            <person name="Mandakovic D."/>
            <person name="Latorre M."/>
            <person name="Orellana A."/>
            <person name="Gutierrez R."/>
            <person name="Montecino M."/>
            <person name="Allende M."/>
            <person name="Maass A."/>
            <person name="Cambiazo V."/>
        </authorList>
    </citation>
    <scope>NUCLEOTIDE SEQUENCE</scope>
    <source>
        <strain evidence="2">ISL-25</strain>
    </source>
</reference>
<organism evidence="2 3">
    <name type="scientific">Pseudomonas fluorescens</name>
    <dbReference type="NCBI Taxonomy" id="294"/>
    <lineage>
        <taxon>Bacteria</taxon>
        <taxon>Pseudomonadati</taxon>
        <taxon>Pseudomonadota</taxon>
        <taxon>Gammaproteobacteria</taxon>
        <taxon>Pseudomonadales</taxon>
        <taxon>Pseudomonadaceae</taxon>
        <taxon>Pseudomonas</taxon>
    </lineage>
</organism>
<dbReference type="Proteomes" id="UP000692896">
    <property type="component" value="Unassembled WGS sequence"/>
</dbReference>
<dbReference type="InterPro" id="IPR036237">
    <property type="entry name" value="Xyl_isomerase-like_sf"/>
</dbReference>
<dbReference type="AlphaFoldDB" id="A0A944DKG7"/>
<dbReference type="RefSeq" id="WP_214918426.1">
    <property type="nucleotide sequence ID" value="NZ_JAGGNX010000007.1"/>
</dbReference>
<evidence type="ECO:0000313" key="3">
    <source>
        <dbReference type="Proteomes" id="UP000692896"/>
    </source>
</evidence>
<evidence type="ECO:0000313" key="2">
    <source>
        <dbReference type="EMBL" id="MBT2330841.1"/>
    </source>
</evidence>
<dbReference type="PANTHER" id="PTHR42194:SF1">
    <property type="entry name" value="UPF0276 PROTEIN HI_1600"/>
    <property type="match status" value="1"/>
</dbReference>
<name>A0A944DKG7_PSEFL</name>
<protein>
    <recommendedName>
        <fullName evidence="1">UPF0276 protein J7E47_19180</fullName>
    </recommendedName>
</protein>
<sequence length="289" mass="31791">MSPPPSLALDTRLPPRAGLGLKTEHFREVLQTRPDLGFFEVHAENYMVAGGPFHHFLGRIREQYPLSLHGVGLSIGGEGPLDNAHLQRLAALIERYQPQSFSEHLAWSSHGPTFLNDLLPLAYDATTLKRVCEHVDQVQSSLKCTLLLENPATYLAFEDSTLDEPDFISEVVRRTGCGLLLDVNNVYVSCINHCRDPLAYLDALPLHATGEIHLAGFAEDSDSLGERLLIDDHGAPIDNEVWRLYRTVLARTGPVATLIERDNRIPALGVLLAEAAQADQLLSIAGGRP</sequence>
<comment type="similarity">
    <text evidence="1">Belongs to the UPF0276 family.</text>
</comment>
<dbReference type="Gene3D" id="3.20.20.150">
    <property type="entry name" value="Divalent-metal-dependent TIM barrel enzymes"/>
    <property type="match status" value="1"/>
</dbReference>
<proteinExistence type="inferred from homology"/>
<comment type="caution">
    <text evidence="2">The sequence shown here is derived from an EMBL/GenBank/DDBJ whole genome shotgun (WGS) entry which is preliminary data.</text>
</comment>
<dbReference type="HAMAP" id="MF_00697">
    <property type="entry name" value="UPF0276"/>
    <property type="match status" value="1"/>
</dbReference>
<dbReference type="NCBIfam" id="NF003818">
    <property type="entry name" value="PRK05409.1"/>
    <property type="match status" value="1"/>
</dbReference>
<dbReference type="PANTHER" id="PTHR42194">
    <property type="entry name" value="UPF0276 PROTEIN HI_1600"/>
    <property type="match status" value="1"/>
</dbReference>
<dbReference type="Pfam" id="PF05114">
    <property type="entry name" value="MbnB_TglH_ChrH"/>
    <property type="match status" value="1"/>
</dbReference>